<dbReference type="GO" id="GO:0016020">
    <property type="term" value="C:membrane"/>
    <property type="evidence" value="ECO:0007669"/>
    <property type="project" value="TreeGrafter"/>
</dbReference>
<evidence type="ECO:0008006" key="4">
    <source>
        <dbReference type="Google" id="ProtNLM"/>
    </source>
</evidence>
<feature type="transmembrane region" description="Helical" evidence="1">
    <location>
        <begin position="96"/>
        <end position="120"/>
    </location>
</feature>
<dbReference type="Pfam" id="PF07898">
    <property type="entry name" value="DUF1676"/>
    <property type="match status" value="1"/>
</dbReference>
<dbReference type="PANTHER" id="PTHR21879">
    <property type="entry name" value="FI03362P-RELATED-RELATED"/>
    <property type="match status" value="1"/>
</dbReference>
<proteinExistence type="predicted"/>
<dbReference type="EMBL" id="JADBJN010000003">
    <property type="protein sequence ID" value="KAG5671887.1"/>
    <property type="molecule type" value="Genomic_DNA"/>
</dbReference>
<evidence type="ECO:0000313" key="2">
    <source>
        <dbReference type="EMBL" id="KAG5671887.1"/>
    </source>
</evidence>
<name>A0A9J6BQ60_POLVA</name>
<dbReference type="Proteomes" id="UP001107558">
    <property type="component" value="Chromosome 3"/>
</dbReference>
<sequence>MIIVAAFISSIACEKIPSDSEVISMIDKLDEEQSLPLFGGLVVEKFDDGSNSEVVPRSSETLTDRIVRYLKTHSVNFDLSEARSKVGEARGKLKKLLLPILLALKFKSAVILPVVFTLLALVSVKALKVGLIALLLAGSQFIKDLFAKKQEKVTTAYISANPTNAGLNAEIVTDWNRNGQSSSDLAYNAYNNYQTLPQNI</sequence>
<protein>
    <recommendedName>
        <fullName evidence="4">Osiris</fullName>
    </recommendedName>
</protein>
<gene>
    <name evidence="2" type="ORF">PVAND_002056</name>
</gene>
<dbReference type="InterPro" id="IPR012464">
    <property type="entry name" value="DUF1676"/>
</dbReference>
<evidence type="ECO:0000313" key="3">
    <source>
        <dbReference type="Proteomes" id="UP001107558"/>
    </source>
</evidence>
<organism evidence="2 3">
    <name type="scientific">Polypedilum vanderplanki</name>
    <name type="common">Sleeping chironomid midge</name>
    <dbReference type="NCBI Taxonomy" id="319348"/>
    <lineage>
        <taxon>Eukaryota</taxon>
        <taxon>Metazoa</taxon>
        <taxon>Ecdysozoa</taxon>
        <taxon>Arthropoda</taxon>
        <taxon>Hexapoda</taxon>
        <taxon>Insecta</taxon>
        <taxon>Pterygota</taxon>
        <taxon>Neoptera</taxon>
        <taxon>Endopterygota</taxon>
        <taxon>Diptera</taxon>
        <taxon>Nematocera</taxon>
        <taxon>Chironomoidea</taxon>
        <taxon>Chironomidae</taxon>
        <taxon>Chironominae</taxon>
        <taxon>Polypedilum</taxon>
        <taxon>Polypedilum</taxon>
    </lineage>
</organism>
<reference evidence="2" key="1">
    <citation type="submission" date="2021-03" db="EMBL/GenBank/DDBJ databases">
        <title>Chromosome level genome of the anhydrobiotic midge Polypedilum vanderplanki.</title>
        <authorList>
            <person name="Yoshida Y."/>
            <person name="Kikawada T."/>
            <person name="Gusev O."/>
        </authorList>
    </citation>
    <scope>NUCLEOTIDE SEQUENCE</scope>
    <source>
        <strain evidence="2">NIAS01</strain>
        <tissue evidence="2">Whole body or cell culture</tissue>
    </source>
</reference>
<keyword evidence="1" id="KW-1133">Transmembrane helix</keyword>
<dbReference type="OrthoDB" id="7739044at2759"/>
<dbReference type="AlphaFoldDB" id="A0A9J6BQ60"/>
<keyword evidence="3" id="KW-1185">Reference proteome</keyword>
<accession>A0A9J6BQ60</accession>
<keyword evidence="1" id="KW-0472">Membrane</keyword>
<keyword evidence="1" id="KW-0812">Transmembrane</keyword>
<dbReference type="PANTHER" id="PTHR21879:SF5">
    <property type="entry name" value="OSIRIS 15"/>
    <property type="match status" value="1"/>
</dbReference>
<comment type="caution">
    <text evidence="2">The sequence shown here is derived from an EMBL/GenBank/DDBJ whole genome shotgun (WGS) entry which is preliminary data.</text>
</comment>
<evidence type="ECO:0000256" key="1">
    <source>
        <dbReference type="SAM" id="Phobius"/>
    </source>
</evidence>